<organism evidence="2">
    <name type="scientific">Planktothrix agardhii</name>
    <name type="common">Oscillatoria agardhii</name>
    <dbReference type="NCBI Taxonomy" id="1160"/>
    <lineage>
        <taxon>Bacteria</taxon>
        <taxon>Bacillati</taxon>
        <taxon>Cyanobacteriota</taxon>
        <taxon>Cyanophyceae</taxon>
        <taxon>Oscillatoriophycideae</taxon>
        <taxon>Oscillatoriales</taxon>
        <taxon>Microcoleaceae</taxon>
        <taxon>Planktothrix</taxon>
    </lineage>
</organism>
<dbReference type="GeneID" id="77287469"/>
<dbReference type="EMBL" id="LO018304">
    <property type="protein sequence ID" value="CUM61399.1"/>
    <property type="molecule type" value="Genomic_DNA"/>
</dbReference>
<evidence type="ECO:0000313" key="1">
    <source>
        <dbReference type="EMBL" id="CAD5942487.1"/>
    </source>
</evidence>
<reference evidence="1" key="2">
    <citation type="submission" date="2020-09" db="EMBL/GenBank/DDBJ databases">
        <authorList>
            <person name="Blom J."/>
        </authorList>
    </citation>
    <scope>NUCLEOTIDE SEQUENCE</scope>
    <source>
        <strain evidence="1">No.66</strain>
    </source>
</reference>
<name>A0A1J1JK91_PLAAG</name>
<dbReference type="AlphaFoldDB" id="A0A1J1JK91"/>
<accession>A0A1J1JK91</accession>
<dbReference type="Proteomes" id="UP001153761">
    <property type="component" value="Chromosome"/>
</dbReference>
<protein>
    <submittedName>
        <fullName evidence="2">Uncharacterized protein</fullName>
    </submittedName>
</protein>
<proteinExistence type="predicted"/>
<evidence type="ECO:0000313" key="2">
    <source>
        <dbReference type="EMBL" id="CUM61399.1"/>
    </source>
</evidence>
<gene>
    <name evidence="1" type="ORF">PANO66_02072</name>
    <name evidence="2" type="ORF">PLAM_3433</name>
</gene>
<reference evidence="2" key="1">
    <citation type="submission" date="2015-09" db="EMBL/GenBank/DDBJ databases">
        <authorList>
            <person name="Jackson K.R."/>
            <person name="Lunt B.L."/>
            <person name="Fisher J.N.B."/>
            <person name="Gardner A.V."/>
            <person name="Bailey M.E."/>
            <person name="Deus L.M."/>
            <person name="Earl A.S."/>
            <person name="Gibby P.D."/>
            <person name="Hartmann K.A."/>
            <person name="Liu J.E."/>
            <person name="Manci A.M."/>
            <person name="Nielsen D.A."/>
            <person name="Solomon M.B."/>
            <person name="Breakwell D.P."/>
            <person name="Burnett S.H."/>
            <person name="Grose J.H."/>
        </authorList>
    </citation>
    <scope>NUCLEOTIDE SEQUENCE</scope>
    <source>
        <strain evidence="2">7805</strain>
    </source>
</reference>
<dbReference type="EMBL" id="LR882963">
    <property type="protein sequence ID" value="CAD5942487.1"/>
    <property type="molecule type" value="Genomic_DNA"/>
</dbReference>
<dbReference type="RefSeq" id="WP_158442878.1">
    <property type="nucleotide sequence ID" value="NZ_JBAVBW010000184.1"/>
</dbReference>
<sequence>MSKIGEYLKVQYQYAPPFLSQSSGFLTQSDTNTMAQPLVTATALVMPPEWVKQLYHVAAQCSDHLLLQLINQIPSEYEATTQYLNHLVDNFHFDQVMEWAKQPEDSGKNIQ</sequence>